<dbReference type="OrthoDB" id="378389at2759"/>
<dbReference type="AlphaFoldDB" id="A0A8J2Q6K3"/>
<reference evidence="2" key="1">
    <citation type="submission" date="2021-09" db="EMBL/GenBank/DDBJ databases">
        <authorList>
            <consortium name="Pathogen Informatics"/>
        </authorList>
    </citation>
    <scope>NUCLEOTIDE SEQUENCE</scope>
</reference>
<organism evidence="2 3">
    <name type="scientific">Cercopithifilaria johnstoni</name>
    <dbReference type="NCBI Taxonomy" id="2874296"/>
    <lineage>
        <taxon>Eukaryota</taxon>
        <taxon>Metazoa</taxon>
        <taxon>Ecdysozoa</taxon>
        <taxon>Nematoda</taxon>
        <taxon>Chromadorea</taxon>
        <taxon>Rhabditida</taxon>
        <taxon>Spirurina</taxon>
        <taxon>Spiruromorpha</taxon>
        <taxon>Filarioidea</taxon>
        <taxon>Onchocercidae</taxon>
        <taxon>Cercopithifilaria</taxon>
    </lineage>
</organism>
<proteinExistence type="predicted"/>
<sequence length="82" mass="9345">MHISDCLIKLILAPTTVVANTNRIDDADYVNDTNHIDDADHVNDTNRIDDADHVNDANYIEKVKNTFILLNEFMFSTIFAYS</sequence>
<dbReference type="Proteomes" id="UP000746747">
    <property type="component" value="Unassembled WGS sequence"/>
</dbReference>
<feature type="signal peptide" evidence="1">
    <location>
        <begin position="1"/>
        <end position="19"/>
    </location>
</feature>
<dbReference type="EMBL" id="CAKAEH010001276">
    <property type="protein sequence ID" value="CAG9533932.1"/>
    <property type="molecule type" value="Genomic_DNA"/>
</dbReference>
<feature type="chain" id="PRO_5035164936" evidence="1">
    <location>
        <begin position="20"/>
        <end position="82"/>
    </location>
</feature>
<evidence type="ECO:0000313" key="2">
    <source>
        <dbReference type="EMBL" id="CAG9533932.1"/>
    </source>
</evidence>
<name>A0A8J2Q6K3_9BILA</name>
<comment type="caution">
    <text evidence="2">The sequence shown here is derived from an EMBL/GenBank/DDBJ whole genome shotgun (WGS) entry which is preliminary data.</text>
</comment>
<accession>A0A8J2Q6K3</accession>
<evidence type="ECO:0000256" key="1">
    <source>
        <dbReference type="SAM" id="SignalP"/>
    </source>
</evidence>
<protein>
    <submittedName>
        <fullName evidence="2">Uncharacterized protein</fullName>
    </submittedName>
</protein>
<keyword evidence="3" id="KW-1185">Reference proteome</keyword>
<keyword evidence="1" id="KW-0732">Signal</keyword>
<gene>
    <name evidence="2" type="ORF">CJOHNSTONI_LOCUS4118</name>
</gene>
<evidence type="ECO:0000313" key="3">
    <source>
        <dbReference type="Proteomes" id="UP000746747"/>
    </source>
</evidence>